<dbReference type="OrthoDB" id="4191831at2759"/>
<dbReference type="Gene3D" id="3.80.10.10">
    <property type="entry name" value="Ribonuclease Inhibitor"/>
    <property type="match status" value="1"/>
</dbReference>
<dbReference type="InterPro" id="IPR032675">
    <property type="entry name" value="LRR_dom_sf"/>
</dbReference>
<organism evidence="3 4">
    <name type="scientific">Stachybotrys chlorohalonatus (strain IBT 40285)</name>
    <dbReference type="NCBI Taxonomy" id="1283841"/>
    <lineage>
        <taxon>Eukaryota</taxon>
        <taxon>Fungi</taxon>
        <taxon>Dikarya</taxon>
        <taxon>Ascomycota</taxon>
        <taxon>Pezizomycotina</taxon>
        <taxon>Sordariomycetes</taxon>
        <taxon>Hypocreomycetidae</taxon>
        <taxon>Hypocreales</taxon>
        <taxon>Stachybotryaceae</taxon>
        <taxon>Stachybotrys</taxon>
    </lineage>
</organism>
<dbReference type="AlphaFoldDB" id="A0A084QZ40"/>
<protein>
    <recommendedName>
        <fullName evidence="2">F-box/LRR-repeat protein 15/At3g58940/PEG3-like LRR domain-containing protein</fullName>
    </recommendedName>
</protein>
<evidence type="ECO:0000256" key="1">
    <source>
        <dbReference type="SAM" id="MobiDB-lite"/>
    </source>
</evidence>
<feature type="compositionally biased region" description="Acidic residues" evidence="1">
    <location>
        <begin position="600"/>
        <end position="614"/>
    </location>
</feature>
<evidence type="ECO:0000313" key="3">
    <source>
        <dbReference type="EMBL" id="KFA69225.1"/>
    </source>
</evidence>
<dbReference type="InterPro" id="IPR055411">
    <property type="entry name" value="LRR_FXL15/At3g58940/PEG3-like"/>
</dbReference>
<dbReference type="EMBL" id="KL659601">
    <property type="protein sequence ID" value="KFA69225.1"/>
    <property type="molecule type" value="Genomic_DNA"/>
</dbReference>
<feature type="region of interest" description="Disordered" evidence="1">
    <location>
        <begin position="591"/>
        <end position="680"/>
    </location>
</feature>
<feature type="compositionally biased region" description="Basic and acidic residues" evidence="1">
    <location>
        <begin position="640"/>
        <end position="649"/>
    </location>
</feature>
<dbReference type="HOGENOM" id="CLU_375601_0_0_1"/>
<name>A0A084QZ40_STAC4</name>
<proteinExistence type="predicted"/>
<sequence>MMEWSETETETDVNDVLIVEGLPTKRRRTINKNDRLSRLPSELLRMIFEQLCPHCANTDPDVLALNMNSPKVKQGLSWLAAMDAVSKHLHEHVRPVMLHCVALDTIADRRTPHKRLELLVRTVYAQPMQGKHIRQLALTNEPMVLKRIQDDMRTNRQWSLPNRIWFRQPFDFCAEYHAAVTALTQLEQWHYERVHVSQARRARREAVFPETKLPTPASAVLLAARNVETLTLDCSSWQPYHLADPVTLRRLKTLFLSGIGSAEHFAQLRRLLEGAPRLQSLYVLGSWSSPSSAAPHLAKLRKLVVTGFTHDGMTRVVEAAPQLEDVEYYTLNADFHGADNTKDLVSVFASAKDRLKRLYICHLPNHLTLTDQERAKLLGPSKMTIDAARKLLVPDMIRRTELRDFGEFPRLEDFGIDFTSLYGLEALFQDKRLDERTVAAVIPPSVRSLRFFYGNGAMVPMLARLAQLAPKYFPKLEWMAMGTFGDPEQAPIGPKCAQKVYEQELSLLHSEDSKHKYIPVCWLHDPLWLEPSFRYPDRAVRDLAYFFPRTEGFWEEFEALRDTEACKARKQGKVLQMIPWKGYDDRVCGGETRLDRQKEEEEDDLEEEEDDYDPNNDMMGLPGPLDDPADEAGDELEEGSESHWMDAEWGRPPTPPPRRQMRDEPARPQVPGQSTAAPAVFNLAGADTDTDTEDDDDDVLMMDVPMPPR</sequence>
<dbReference type="Pfam" id="PF24758">
    <property type="entry name" value="LRR_At5g56370"/>
    <property type="match status" value="1"/>
</dbReference>
<reference evidence="3 4" key="1">
    <citation type="journal article" date="2014" name="BMC Genomics">
        <title>Comparative genome sequencing reveals chemotype-specific gene clusters in the toxigenic black mold Stachybotrys.</title>
        <authorList>
            <person name="Semeiks J."/>
            <person name="Borek D."/>
            <person name="Otwinowski Z."/>
            <person name="Grishin N.V."/>
        </authorList>
    </citation>
    <scope>NUCLEOTIDE SEQUENCE [LARGE SCALE GENOMIC DNA]</scope>
    <source>
        <strain evidence="3 4">IBT 40285</strain>
    </source>
</reference>
<dbReference type="InParanoid" id="A0A084QZ40"/>
<feature type="compositionally biased region" description="Acidic residues" evidence="1">
    <location>
        <begin position="627"/>
        <end position="639"/>
    </location>
</feature>
<dbReference type="Proteomes" id="UP000028524">
    <property type="component" value="Unassembled WGS sequence"/>
</dbReference>
<feature type="domain" description="F-box/LRR-repeat protein 15/At3g58940/PEG3-like LRR" evidence="2">
    <location>
        <begin position="214"/>
        <end position="326"/>
    </location>
</feature>
<gene>
    <name evidence="3" type="ORF">S40285_09816</name>
</gene>
<accession>A0A084QZ40</accession>
<keyword evidence="4" id="KW-1185">Reference proteome</keyword>
<evidence type="ECO:0000259" key="2">
    <source>
        <dbReference type="Pfam" id="PF24758"/>
    </source>
</evidence>
<evidence type="ECO:0000313" key="4">
    <source>
        <dbReference type="Proteomes" id="UP000028524"/>
    </source>
</evidence>